<dbReference type="OrthoDB" id="448455at2759"/>
<dbReference type="PANTHER" id="PTHR10039">
    <property type="entry name" value="AMELOGENIN"/>
    <property type="match status" value="1"/>
</dbReference>
<evidence type="ECO:0000256" key="1">
    <source>
        <dbReference type="ARBA" id="ARBA00022737"/>
    </source>
</evidence>
<comment type="caution">
    <text evidence="4">The sequence shown here is derived from an EMBL/GenBank/DDBJ whole genome shotgun (WGS) entry which is preliminary data.</text>
</comment>
<organism evidence="4 5">
    <name type="scientific">Dactylonectria estremocensis</name>
    <dbReference type="NCBI Taxonomy" id="1079267"/>
    <lineage>
        <taxon>Eukaryota</taxon>
        <taxon>Fungi</taxon>
        <taxon>Dikarya</taxon>
        <taxon>Ascomycota</taxon>
        <taxon>Pezizomycotina</taxon>
        <taxon>Sordariomycetes</taxon>
        <taxon>Hypocreomycetidae</taxon>
        <taxon>Hypocreales</taxon>
        <taxon>Nectriaceae</taxon>
        <taxon>Dactylonectria</taxon>
    </lineage>
</organism>
<evidence type="ECO:0000313" key="4">
    <source>
        <dbReference type="EMBL" id="KAH7150179.1"/>
    </source>
</evidence>
<proteinExistence type="predicted"/>
<feature type="compositionally biased region" description="Basic and acidic residues" evidence="2">
    <location>
        <begin position="245"/>
        <end position="255"/>
    </location>
</feature>
<gene>
    <name evidence="4" type="ORF">B0J13DRAFT_661010</name>
</gene>
<feature type="domain" description="Nephrocystin 3-like N-terminal" evidence="3">
    <location>
        <begin position="306"/>
        <end position="455"/>
    </location>
</feature>
<feature type="region of interest" description="Disordered" evidence="2">
    <location>
        <begin position="241"/>
        <end position="269"/>
    </location>
</feature>
<dbReference type="PANTHER" id="PTHR10039:SF14">
    <property type="entry name" value="NACHT DOMAIN-CONTAINING PROTEIN"/>
    <property type="match status" value="1"/>
</dbReference>
<dbReference type="SUPFAM" id="SSF52540">
    <property type="entry name" value="P-loop containing nucleoside triphosphate hydrolases"/>
    <property type="match status" value="1"/>
</dbReference>
<accession>A0A9P9F1Q3</accession>
<evidence type="ECO:0000256" key="2">
    <source>
        <dbReference type="SAM" id="MobiDB-lite"/>
    </source>
</evidence>
<dbReference type="InterPro" id="IPR027417">
    <property type="entry name" value="P-loop_NTPase"/>
</dbReference>
<dbReference type="InterPro" id="IPR056884">
    <property type="entry name" value="NPHP3-like_N"/>
</dbReference>
<keyword evidence="5" id="KW-1185">Reference proteome</keyword>
<reference evidence="4" key="1">
    <citation type="journal article" date="2021" name="Nat. Commun.">
        <title>Genetic determinants of endophytism in the Arabidopsis root mycobiome.</title>
        <authorList>
            <person name="Mesny F."/>
            <person name="Miyauchi S."/>
            <person name="Thiergart T."/>
            <person name="Pickel B."/>
            <person name="Atanasova L."/>
            <person name="Karlsson M."/>
            <person name="Huettel B."/>
            <person name="Barry K.W."/>
            <person name="Haridas S."/>
            <person name="Chen C."/>
            <person name="Bauer D."/>
            <person name="Andreopoulos W."/>
            <person name="Pangilinan J."/>
            <person name="LaButti K."/>
            <person name="Riley R."/>
            <person name="Lipzen A."/>
            <person name="Clum A."/>
            <person name="Drula E."/>
            <person name="Henrissat B."/>
            <person name="Kohler A."/>
            <person name="Grigoriev I.V."/>
            <person name="Martin F.M."/>
            <person name="Hacquard S."/>
        </authorList>
    </citation>
    <scope>NUCLEOTIDE SEQUENCE</scope>
    <source>
        <strain evidence="4">MPI-CAGE-AT-0021</strain>
    </source>
</reference>
<evidence type="ECO:0000313" key="5">
    <source>
        <dbReference type="Proteomes" id="UP000717696"/>
    </source>
</evidence>
<dbReference type="EMBL" id="JAGMUU010000006">
    <property type="protein sequence ID" value="KAH7150179.1"/>
    <property type="molecule type" value="Genomic_DNA"/>
</dbReference>
<name>A0A9P9F1Q3_9HYPO</name>
<evidence type="ECO:0000259" key="3">
    <source>
        <dbReference type="Pfam" id="PF24883"/>
    </source>
</evidence>
<dbReference type="Gene3D" id="3.40.50.300">
    <property type="entry name" value="P-loop containing nucleotide triphosphate hydrolases"/>
    <property type="match status" value="1"/>
</dbReference>
<sequence length="1496" mass="170247">MSSNPTGDVEPARLWNLAVVKFNDGKDSERQIKPGRDATTLANDRVEALNRFKKQRHNGGLVDRIRTTLGAACQAAQVAVQPIGDLLSNVYPPASAIAQALTLVLGGCGGVTDKLDQVEAFYQTTQFFFERLALLEKRMPQQHAFQAPLTRVFVAILDIIEHTEEYVRKGRLIAFGKSLVGRDGGLADSYTEFNNRINDLECTVVVATLGTVTESSRDLKELTGVTHMIYAHLMEMQRTGMTRPTEGRGHSEHTMRVGAQRRSNSGTDSASRNFKILESVLDWLSTGARVSPRHRLDEMKRSHVPGTCVWVDGHQSLSGLLKFDPKNVIRTVCIAGEAGTGRSMLAFYIFGLLKRTLHDDVSKSYVVHFSFSDDYGNTWSFRDMLSFSAIQIAEEDEGFRRKLMELPVDNESKAEAFLEEEVFKERRLYLVLDGIDHCEEILGRLKAISKNYQHSRFVLVTQKTEQFGENAVIKRSKDELRQDLRLFAEARLQAFPSLQRRREARQASIVNTICKNADSFLYVIDALQRSSEGTNSRLADDEMPKTTQDVQKAMFSACVIEGLTRRTQQLQCVWTWMSWSKGLITLGATKRLVKLVSGWAEIQRAENLTDLDIERELNSTLSRIFSLTADIRRDSWHTDQVSEDEDNDDSNLLGFSAASLRTFYRDECAKSMPVSNLSYDPRVLMFRMVGSILTMDDEETSANRELVTYASSFWLEHLGSIETNTLDSDSEEELTIVFPEISRILDNDRALRRVQSAIDVDQVSKPSTGESSLKAVSSFLLKVEEKWRKMENIEASQQVQVEKLRRYRESFCGYLASRHVNIWWTCNTPRDAYTSFRLTHQAILASKANENHPLKSQWEDIEQINFNVSTDEKSGTNPDKISQQIRSVSKAFDMTSNDEKKADRVHQRLKSVWKSKADQQRKHDGERNPEKAARLLVRSMVFRFDHRYQEAISDIQEGLELLRVRDGETGVDSVELRRLRDMEFDMWNRMGRIYFGWAEKKESSSDRNEAFQIALEAFEMAIEVYEHTYNKEPSDDKGTGEKLNMMYQLKAFMEANLGATRRFETSIKSVQNTIDPKHMTLIYFEDMVLGHATWEKWNLIANDLLNIVSEKQLTTSCSTGTHELLQHAANNSGKTGYLMEKYQKAIRDSENDTETLPLNAIRGSWAACIRRSSEYEQKREDVQKLLEAALKPRVWGDIEAISGVSWQMADMLLEEFRLASTGDADEIITVKEMTRGKMKELLQKVQGQVPNFQAELSFVSIPLAIMDRDLGPTAEFKTRTDAIFQACMKSLTDDEVANDKPSLQMLAKLLSLLGLDDDARIAASCQFYRLDGSPPDQDRQVTMADRGVSIRAWRKPKGAPRDTHLLVFCGTCGTIIDQKNLSTKKAFLCLHCANTVLCNSCHYSLHTQKTSDWSLCKPHHSHIEAPANKWFIKVTEMFPGPGEGTDEKKIFQGWLEGLDNKKKDAWKDEAWKTNWPHRNVESCHRKMLVEEKFTAS</sequence>
<keyword evidence="1" id="KW-0677">Repeat</keyword>
<dbReference type="Pfam" id="PF24883">
    <property type="entry name" value="NPHP3_N"/>
    <property type="match status" value="1"/>
</dbReference>
<dbReference type="Proteomes" id="UP000717696">
    <property type="component" value="Unassembled WGS sequence"/>
</dbReference>
<protein>
    <recommendedName>
        <fullName evidence="3">Nephrocystin 3-like N-terminal domain-containing protein</fullName>
    </recommendedName>
</protein>